<keyword evidence="1" id="KW-1133">Transmembrane helix</keyword>
<dbReference type="AlphaFoldDB" id="A0A1T4LJ23"/>
<organism evidence="2 3">
    <name type="scientific">Pilibacter termitis</name>
    <dbReference type="NCBI Taxonomy" id="263852"/>
    <lineage>
        <taxon>Bacteria</taxon>
        <taxon>Bacillati</taxon>
        <taxon>Bacillota</taxon>
        <taxon>Bacilli</taxon>
        <taxon>Lactobacillales</taxon>
        <taxon>Enterococcaceae</taxon>
        <taxon>Pilibacter</taxon>
    </lineage>
</organism>
<feature type="transmembrane region" description="Helical" evidence="1">
    <location>
        <begin position="12"/>
        <end position="34"/>
    </location>
</feature>
<proteinExistence type="predicted"/>
<reference evidence="2 3" key="1">
    <citation type="submission" date="2017-02" db="EMBL/GenBank/DDBJ databases">
        <authorList>
            <person name="Peterson S.W."/>
        </authorList>
    </citation>
    <scope>NUCLEOTIDE SEQUENCE [LARGE SCALE GENOMIC DNA]</scope>
    <source>
        <strain evidence="2 3">ATCC BAA-1030</strain>
    </source>
</reference>
<protein>
    <submittedName>
        <fullName evidence="2">Uncharacterized protein</fullName>
    </submittedName>
</protein>
<keyword evidence="1" id="KW-0812">Transmembrane</keyword>
<dbReference type="STRING" id="263852.SAMN02745116_00682"/>
<dbReference type="EMBL" id="FUXI01000006">
    <property type="protein sequence ID" value="SJZ54739.1"/>
    <property type="molecule type" value="Genomic_DNA"/>
</dbReference>
<sequence length="175" mass="20322">MKVACEMKKKLFLIILSIPLTILLIIALFAAIYYGSDFVGRIQNDKKLTNYFIETGNIPEKEMIVVKNTHGSSWGIEFYPSDFSKSVTTKTDYENWKKWVEEKGKLFNGEKLRDKKYLEDPKNCEFVYCASYTVTTTYLSYGFLVSGEVSFDKEFIQQHFAYLPKDKILYGFGVK</sequence>
<evidence type="ECO:0000313" key="2">
    <source>
        <dbReference type="EMBL" id="SJZ54739.1"/>
    </source>
</evidence>
<accession>A0A1T4LJ23</accession>
<keyword evidence="1" id="KW-0472">Membrane</keyword>
<name>A0A1T4LJ23_9ENTE</name>
<dbReference type="Proteomes" id="UP000190328">
    <property type="component" value="Unassembled WGS sequence"/>
</dbReference>
<keyword evidence="3" id="KW-1185">Reference proteome</keyword>
<evidence type="ECO:0000256" key="1">
    <source>
        <dbReference type="SAM" id="Phobius"/>
    </source>
</evidence>
<evidence type="ECO:0000313" key="3">
    <source>
        <dbReference type="Proteomes" id="UP000190328"/>
    </source>
</evidence>
<gene>
    <name evidence="2" type="ORF">SAMN02745116_00682</name>
</gene>